<evidence type="ECO:0000313" key="10">
    <source>
        <dbReference type="Proteomes" id="UP001290455"/>
    </source>
</evidence>
<dbReference type="SUPFAM" id="SSF103473">
    <property type="entry name" value="MFS general substrate transporter"/>
    <property type="match status" value="1"/>
</dbReference>
<evidence type="ECO:0000256" key="4">
    <source>
        <dbReference type="ARBA" id="ARBA00022692"/>
    </source>
</evidence>
<evidence type="ECO:0000313" key="9">
    <source>
        <dbReference type="EMBL" id="MDZ5473859.1"/>
    </source>
</evidence>
<name>A0ABU5J377_9BACI</name>
<evidence type="ECO:0000256" key="5">
    <source>
        <dbReference type="ARBA" id="ARBA00022989"/>
    </source>
</evidence>
<dbReference type="CDD" id="cd06173">
    <property type="entry name" value="MFS_MefA_like"/>
    <property type="match status" value="1"/>
</dbReference>
<keyword evidence="3" id="KW-1003">Cell membrane</keyword>
<feature type="transmembrane region" description="Helical" evidence="7">
    <location>
        <begin position="56"/>
        <end position="81"/>
    </location>
</feature>
<accession>A0ABU5J377</accession>
<keyword evidence="4 7" id="KW-0812">Transmembrane</keyword>
<keyword evidence="2" id="KW-0813">Transport</keyword>
<keyword evidence="6 7" id="KW-0472">Membrane</keyword>
<evidence type="ECO:0000256" key="6">
    <source>
        <dbReference type="ARBA" id="ARBA00023136"/>
    </source>
</evidence>
<dbReference type="Proteomes" id="UP001290455">
    <property type="component" value="Unassembled WGS sequence"/>
</dbReference>
<reference evidence="9 10" key="1">
    <citation type="submission" date="2023-11" db="EMBL/GenBank/DDBJ databases">
        <title>Bacillus jintuensis, isolated from a mudflat on the Beibu Gulf coast.</title>
        <authorList>
            <person name="Li M."/>
        </authorList>
    </citation>
    <scope>NUCLEOTIDE SEQUENCE [LARGE SCALE GENOMIC DNA]</scope>
    <source>
        <strain evidence="9 10">31A1R</strain>
    </source>
</reference>
<dbReference type="PRINTS" id="PR01988">
    <property type="entry name" value="EXPORTERBACE"/>
</dbReference>
<feature type="transmembrane region" description="Helical" evidence="7">
    <location>
        <begin position="392"/>
        <end position="411"/>
    </location>
</feature>
<dbReference type="Pfam" id="PF07690">
    <property type="entry name" value="MFS_1"/>
    <property type="match status" value="1"/>
</dbReference>
<feature type="domain" description="Major facilitator superfamily (MFS) profile" evidence="8">
    <location>
        <begin position="51"/>
        <end position="447"/>
    </location>
</feature>
<comment type="caution">
    <text evidence="9">The sequence shown here is derived from an EMBL/GenBank/DDBJ whole genome shotgun (WGS) entry which is preliminary data.</text>
</comment>
<organism evidence="9 10">
    <name type="scientific">Robertmurraya mangrovi</name>
    <dbReference type="NCBI Taxonomy" id="3098077"/>
    <lineage>
        <taxon>Bacteria</taxon>
        <taxon>Bacillati</taxon>
        <taxon>Bacillota</taxon>
        <taxon>Bacilli</taxon>
        <taxon>Bacillales</taxon>
        <taxon>Bacillaceae</taxon>
        <taxon>Robertmurraya</taxon>
    </lineage>
</organism>
<evidence type="ECO:0000259" key="8">
    <source>
        <dbReference type="PROSITE" id="PS50850"/>
    </source>
</evidence>
<dbReference type="InterPro" id="IPR022324">
    <property type="entry name" value="Bacilysin_exporter_BacE_put"/>
</dbReference>
<evidence type="ECO:0000256" key="3">
    <source>
        <dbReference type="ARBA" id="ARBA00022475"/>
    </source>
</evidence>
<gene>
    <name evidence="9" type="ORF">SM124_19245</name>
</gene>
<dbReference type="EMBL" id="JAXOFX010000017">
    <property type="protein sequence ID" value="MDZ5473859.1"/>
    <property type="molecule type" value="Genomic_DNA"/>
</dbReference>
<dbReference type="InterPro" id="IPR020846">
    <property type="entry name" value="MFS_dom"/>
</dbReference>
<dbReference type="PROSITE" id="PS50850">
    <property type="entry name" value="MFS"/>
    <property type="match status" value="1"/>
</dbReference>
<feature type="transmembrane region" description="Helical" evidence="7">
    <location>
        <begin position="357"/>
        <end position="380"/>
    </location>
</feature>
<feature type="transmembrane region" description="Helical" evidence="7">
    <location>
        <begin position="300"/>
        <end position="320"/>
    </location>
</feature>
<dbReference type="InterPro" id="IPR036259">
    <property type="entry name" value="MFS_trans_sf"/>
</dbReference>
<evidence type="ECO:0000256" key="1">
    <source>
        <dbReference type="ARBA" id="ARBA00004651"/>
    </source>
</evidence>
<feature type="transmembrane region" description="Helical" evidence="7">
    <location>
        <begin position="423"/>
        <end position="443"/>
    </location>
</feature>
<comment type="subcellular location">
    <subcellularLocation>
        <location evidence="1">Cell membrane</location>
        <topology evidence="1">Multi-pass membrane protein</topology>
    </subcellularLocation>
</comment>
<dbReference type="Gene3D" id="1.20.1250.20">
    <property type="entry name" value="MFS general substrate transporter like domains"/>
    <property type="match status" value="1"/>
</dbReference>
<dbReference type="PANTHER" id="PTHR43266:SF2">
    <property type="entry name" value="MAJOR FACILITATOR SUPERFAMILY (MFS) PROFILE DOMAIN-CONTAINING PROTEIN"/>
    <property type="match status" value="1"/>
</dbReference>
<evidence type="ECO:0000256" key="2">
    <source>
        <dbReference type="ARBA" id="ARBA00022448"/>
    </source>
</evidence>
<keyword evidence="10" id="KW-1185">Reference proteome</keyword>
<dbReference type="PANTHER" id="PTHR43266">
    <property type="entry name" value="MACROLIDE-EFFLUX PROTEIN"/>
    <property type="match status" value="1"/>
</dbReference>
<feature type="transmembrane region" description="Helical" evidence="7">
    <location>
        <begin position="332"/>
        <end position="351"/>
    </location>
</feature>
<keyword evidence="5 7" id="KW-1133">Transmembrane helix</keyword>
<feature type="transmembrane region" description="Helical" evidence="7">
    <location>
        <begin position="87"/>
        <end position="107"/>
    </location>
</feature>
<feature type="transmembrane region" description="Helical" evidence="7">
    <location>
        <begin position="259"/>
        <end position="280"/>
    </location>
</feature>
<proteinExistence type="predicted"/>
<feature type="transmembrane region" description="Helical" evidence="7">
    <location>
        <begin position="12"/>
        <end position="28"/>
    </location>
</feature>
<sequence length="458" mass="51180">MADNFKEVGPIINHGILSILGNFVLRNMKKQYKIRKYLTFKQFYHYKVEITMNRKIFLYVKALSDFGMFMDLIVLNVLIYASTGSTAWLAATMAARTIGGVVSSLFSGIIADRFNRRKIMIISDIVRALIIIVLIPFPNPTMIIIVSFLIGFVNSSFAVSFSAEIPQIFGQKKILETNSIISRLTSISLVTGFIASGIITEFLGYKMTLLIDAFTYILSAVVLIKLKWETQSNGTQLLTEGMKAKLVSVWTDIKEVNKYLLLAPMLMAVNIVFLIGAFAGSSHNLGIPLLAEALNPDRQSYFYGMIWGVWGVGSVIATYFLPKLKWLRDEKVYYACFISAMLMSTGFIVFLSSMNLWIIFAFAIFTGIFDASFTTLHATLLQKSDNYIRGRIFGVGMLLKSLGFAGGFVIAPMLLEVMTMPQLVWLLHGSLITSTIAITVIVYSRRARTKNIVQSKNA</sequence>
<protein>
    <submittedName>
        <fullName evidence="9">MFS transporter</fullName>
    </submittedName>
</protein>
<dbReference type="InterPro" id="IPR011701">
    <property type="entry name" value="MFS"/>
</dbReference>
<evidence type="ECO:0000256" key="7">
    <source>
        <dbReference type="SAM" id="Phobius"/>
    </source>
</evidence>
<feature type="transmembrane region" description="Helical" evidence="7">
    <location>
        <begin position="209"/>
        <end position="226"/>
    </location>
</feature>